<dbReference type="KEGG" id="npl:FGF80_18715"/>
<keyword evidence="2" id="KW-1185">Reference proteome</keyword>
<organism evidence="1 2">
    <name type="scientific">Natrinema pallidum</name>
    <dbReference type="NCBI Taxonomy" id="69527"/>
    <lineage>
        <taxon>Archaea</taxon>
        <taxon>Methanobacteriati</taxon>
        <taxon>Methanobacteriota</taxon>
        <taxon>Stenosarchaea group</taxon>
        <taxon>Halobacteria</taxon>
        <taxon>Halobacteriales</taxon>
        <taxon>Natrialbaceae</taxon>
        <taxon>Natrinema</taxon>
    </lineage>
</organism>
<geneLocation type="plasmid" evidence="2">
    <name>pnpa70</name>
</geneLocation>
<dbReference type="AlphaFoldDB" id="A0A4P9TKC9"/>
<keyword evidence="1" id="KW-0614">Plasmid</keyword>
<evidence type="ECO:0000313" key="2">
    <source>
        <dbReference type="Proteomes" id="UP000307562"/>
    </source>
</evidence>
<proteinExistence type="predicted"/>
<sequence length="107" mass="11480">MKRNNTDGRQAAKDALETDVGISGLLSEDDPYWLCNCHGEVNTDDMADMADSLREDAAALETASERIDAGEWTAEAAALYIAANANYGRYGVDRAIADPPEVPDSAE</sequence>
<protein>
    <submittedName>
        <fullName evidence="1">Uncharacterized protein</fullName>
    </submittedName>
</protein>
<accession>A0A4P9TKC9</accession>
<dbReference type="Proteomes" id="UP000307562">
    <property type="component" value="Plasmid pNPA70"/>
</dbReference>
<dbReference type="GeneID" id="96158173"/>
<evidence type="ECO:0000313" key="1">
    <source>
        <dbReference type="EMBL" id="QCW05277.1"/>
    </source>
</evidence>
<dbReference type="RefSeq" id="WP_138655734.1">
    <property type="nucleotide sequence ID" value="NZ_CP040639.1"/>
</dbReference>
<reference evidence="2" key="1">
    <citation type="submission" date="2019-05" db="EMBL/GenBank/DDBJ databases">
        <title>Complete Genome Sequence and Methylation Pattern of the Halophilic Archaeon Natrinema pallidum BOL6-1.</title>
        <authorList>
            <person name="DasSarma P."/>
            <person name="DasSarma B.P."/>
            <person name="DasSarma S.L."/>
            <person name="Martinez F.L."/>
            <person name="Guzman D."/>
            <person name="Roberts R.J."/>
            <person name="DasSarma S."/>
        </authorList>
    </citation>
    <scope>NUCLEOTIDE SEQUENCE [LARGE SCALE GENOMIC DNA]</scope>
    <source>
        <strain evidence="2">BOL6-1</strain>
        <plasmid evidence="2">pnpa70</plasmid>
    </source>
</reference>
<dbReference type="EMBL" id="CP040639">
    <property type="protein sequence ID" value="QCW05277.1"/>
    <property type="molecule type" value="Genomic_DNA"/>
</dbReference>
<gene>
    <name evidence="1" type="ORF">FGF80_18715</name>
</gene>
<name>A0A4P9TKC9_9EURY</name>